<feature type="region of interest" description="Disordered" evidence="3">
    <location>
        <begin position="289"/>
        <end position="319"/>
    </location>
</feature>
<dbReference type="SUPFAM" id="SSF63817">
    <property type="entry name" value="Sortase"/>
    <property type="match status" value="1"/>
</dbReference>
<sequence length="319" mass="35665">MKKRTTTVIIVILFLAGLSLLLYPFVANQWNTFRQERLLSSYEETVSERESAGEIDYESEWEKARAYNEALLPSILPDSFAVAEAENEAGQVDETYMSALNLAGDGIMGSVEIPKIDITLPIYHTTDPEVLEKAAGHLEGSSLPVGGESTHAVISAHRGLPSAALFTDLDRLEEGDHFLIHVLDDTLCYEVDQTNVVEPEETDSLAVEEGEDLVTLLTCTPYGVNSHRLLVRGHRVPYVPEEIADENVPLSNMSLHTSYLLWVVVGLLITAAFILFLYLRERRRKGAPELNTADGAAEVKHPEHSGREKKRRRRRRDRS</sequence>
<evidence type="ECO:0000256" key="2">
    <source>
        <dbReference type="PIRSR" id="PIRSR605754-1"/>
    </source>
</evidence>
<evidence type="ECO:0000256" key="4">
    <source>
        <dbReference type="SAM" id="Phobius"/>
    </source>
</evidence>
<dbReference type="Gene3D" id="2.40.260.10">
    <property type="entry name" value="Sortase"/>
    <property type="match status" value="1"/>
</dbReference>
<reference evidence="5" key="2">
    <citation type="submission" date="2021-04" db="EMBL/GenBank/DDBJ databases">
        <authorList>
            <person name="Gilroy R."/>
        </authorList>
    </citation>
    <scope>NUCLEOTIDE SEQUENCE</scope>
    <source>
        <strain evidence="5">ChiSjej2B20-11307</strain>
    </source>
</reference>
<dbReference type="InterPro" id="IPR042002">
    <property type="entry name" value="Sortase_C"/>
</dbReference>
<dbReference type="Proteomes" id="UP000824223">
    <property type="component" value="Unassembled WGS sequence"/>
</dbReference>
<feature type="active site" description="Proton donor/acceptor" evidence="2">
    <location>
        <position position="157"/>
    </location>
</feature>
<dbReference type="AlphaFoldDB" id="A0A9D2H932"/>
<reference evidence="5" key="1">
    <citation type="journal article" date="2021" name="PeerJ">
        <title>Extensive microbial diversity within the chicken gut microbiome revealed by metagenomics and culture.</title>
        <authorList>
            <person name="Gilroy R."/>
            <person name="Ravi A."/>
            <person name="Getino M."/>
            <person name="Pursley I."/>
            <person name="Horton D.L."/>
            <person name="Alikhan N.F."/>
            <person name="Baker D."/>
            <person name="Gharbi K."/>
            <person name="Hall N."/>
            <person name="Watson M."/>
            <person name="Adriaenssens E.M."/>
            <person name="Foster-Nyarko E."/>
            <person name="Jarju S."/>
            <person name="Secka A."/>
            <person name="Antonio M."/>
            <person name="Oren A."/>
            <person name="Chaudhuri R.R."/>
            <person name="La Ragione R."/>
            <person name="Hildebrand F."/>
            <person name="Pallen M.J."/>
        </authorList>
    </citation>
    <scope>NUCLEOTIDE SEQUENCE</scope>
    <source>
        <strain evidence="5">ChiSjej2B20-11307</strain>
    </source>
</reference>
<feature type="compositionally biased region" description="Basic residues" evidence="3">
    <location>
        <begin position="307"/>
        <end position="319"/>
    </location>
</feature>
<feature type="active site" description="Acyl-thioester intermediate" evidence="2">
    <location>
        <position position="219"/>
    </location>
</feature>
<dbReference type="GO" id="GO:0016787">
    <property type="term" value="F:hydrolase activity"/>
    <property type="evidence" value="ECO:0007669"/>
    <property type="project" value="UniProtKB-KW"/>
</dbReference>
<evidence type="ECO:0000313" key="5">
    <source>
        <dbReference type="EMBL" id="HJA05781.1"/>
    </source>
</evidence>
<accession>A0A9D2H932</accession>
<protein>
    <submittedName>
        <fullName evidence="5">Class C sortase</fullName>
    </submittedName>
</protein>
<gene>
    <name evidence="5" type="ORF">H9798_01350</name>
</gene>
<feature type="transmembrane region" description="Helical" evidence="4">
    <location>
        <begin position="259"/>
        <end position="279"/>
    </location>
</feature>
<dbReference type="InterPro" id="IPR005754">
    <property type="entry name" value="Sortase"/>
</dbReference>
<dbReference type="InterPro" id="IPR023365">
    <property type="entry name" value="Sortase_dom-sf"/>
</dbReference>
<dbReference type="NCBIfam" id="TIGR01076">
    <property type="entry name" value="sortase_fam"/>
    <property type="match status" value="1"/>
</dbReference>
<dbReference type="CDD" id="cd05827">
    <property type="entry name" value="Sortase_C"/>
    <property type="match status" value="1"/>
</dbReference>
<dbReference type="NCBIfam" id="NF033745">
    <property type="entry name" value="class_C_sortase"/>
    <property type="match status" value="1"/>
</dbReference>
<keyword evidence="4" id="KW-0472">Membrane</keyword>
<keyword evidence="4" id="KW-0812">Transmembrane</keyword>
<feature type="compositionally biased region" description="Basic and acidic residues" evidence="3">
    <location>
        <begin position="297"/>
        <end position="306"/>
    </location>
</feature>
<keyword evidence="1" id="KW-0378">Hydrolase</keyword>
<dbReference type="EMBL" id="DXAK01000007">
    <property type="protein sequence ID" value="HJA05781.1"/>
    <property type="molecule type" value="Genomic_DNA"/>
</dbReference>
<evidence type="ECO:0000256" key="1">
    <source>
        <dbReference type="ARBA" id="ARBA00022801"/>
    </source>
</evidence>
<evidence type="ECO:0000256" key="3">
    <source>
        <dbReference type="SAM" id="MobiDB-lite"/>
    </source>
</evidence>
<comment type="caution">
    <text evidence="5">The sequence shown here is derived from an EMBL/GenBank/DDBJ whole genome shotgun (WGS) entry which is preliminary data.</text>
</comment>
<name>A0A9D2H932_9FIRM</name>
<organism evidence="5 6">
    <name type="scientific">Candidatus Mediterraneibacter pullicola</name>
    <dbReference type="NCBI Taxonomy" id="2838682"/>
    <lineage>
        <taxon>Bacteria</taxon>
        <taxon>Bacillati</taxon>
        <taxon>Bacillota</taxon>
        <taxon>Clostridia</taxon>
        <taxon>Lachnospirales</taxon>
        <taxon>Lachnospiraceae</taxon>
        <taxon>Mediterraneibacter</taxon>
    </lineage>
</organism>
<keyword evidence="4" id="KW-1133">Transmembrane helix</keyword>
<evidence type="ECO:0000313" key="6">
    <source>
        <dbReference type="Proteomes" id="UP000824223"/>
    </source>
</evidence>
<proteinExistence type="predicted"/>
<dbReference type="Pfam" id="PF04203">
    <property type="entry name" value="Sortase"/>
    <property type="match status" value="1"/>
</dbReference>